<dbReference type="Pfam" id="PF13416">
    <property type="entry name" value="SBP_bac_8"/>
    <property type="match status" value="1"/>
</dbReference>
<evidence type="ECO:0000313" key="3">
    <source>
        <dbReference type="Proteomes" id="UP001230156"/>
    </source>
</evidence>
<sequence>MTKTIDQIAEMLRRREISRRGFLGTGAALAGASLAPSLMSGSAFAAAAPVTFVSWGGAYQDAQKACYCDPFTAKTGTPVVQDGPMNESKYRTMVESGESVWDVADVTHEFLYNGIKNNLFEKLDASKLHLDRVPQQYRTDYGVGDIVWSYNIGYSTKVFTEENHPKSWADVFDLEKFPGTRTLNADGPQAVFEVATMANGTPMDKVYEVLATPEGVKAALDKLSTIKKNVIFWDTNSQSQQLFTDGEVSCGIILNGRAYDAAQKGAAIAVEWNQNIQSIDYLVIPRGSKNVEGAHGLIDEMMVAENQAKLANMIAYAPTNPAAFSAIDEKVSRWLSTHPDNAAKGFVINATFWRDHLEGLLEQWENWKLS</sequence>
<dbReference type="EMBL" id="JAUYVI010000007">
    <property type="protein sequence ID" value="MDQ7250393.1"/>
    <property type="molecule type" value="Genomic_DNA"/>
</dbReference>
<comment type="caution">
    <text evidence="2">The sequence shown here is derived from an EMBL/GenBank/DDBJ whole genome shotgun (WGS) entry which is preliminary data.</text>
</comment>
<keyword evidence="1" id="KW-0732">Signal</keyword>
<reference evidence="3" key="1">
    <citation type="submission" date="2023-08" db="EMBL/GenBank/DDBJ databases">
        <title>Rhodospirillaceae gen. nov., a novel taxon isolated from the Yangtze River Yuezi River estuary sludge.</title>
        <authorList>
            <person name="Ruan L."/>
        </authorList>
    </citation>
    <scope>NUCLEOTIDE SEQUENCE [LARGE SCALE GENOMIC DNA]</scope>
    <source>
        <strain evidence="3">R-7</strain>
    </source>
</reference>
<dbReference type="RefSeq" id="WP_379959618.1">
    <property type="nucleotide sequence ID" value="NZ_JAUYVI010000007.1"/>
</dbReference>
<dbReference type="Gene3D" id="3.40.190.10">
    <property type="entry name" value="Periplasmic binding protein-like II"/>
    <property type="match status" value="2"/>
</dbReference>
<dbReference type="PANTHER" id="PTHR30222:SF2">
    <property type="entry name" value="ABC TRANSPORTER SUBSTRATE-BINDING PROTEIN"/>
    <property type="match status" value="1"/>
</dbReference>
<dbReference type="InterPro" id="IPR006059">
    <property type="entry name" value="SBP"/>
</dbReference>
<proteinExistence type="predicted"/>
<dbReference type="InterPro" id="IPR006311">
    <property type="entry name" value="TAT_signal"/>
</dbReference>
<accession>A0ABU0YUS0</accession>
<evidence type="ECO:0000313" key="2">
    <source>
        <dbReference type="EMBL" id="MDQ7250393.1"/>
    </source>
</evidence>
<organism evidence="2 3">
    <name type="scientific">Dongia sedimenti</name>
    <dbReference type="NCBI Taxonomy" id="3064282"/>
    <lineage>
        <taxon>Bacteria</taxon>
        <taxon>Pseudomonadati</taxon>
        <taxon>Pseudomonadota</taxon>
        <taxon>Alphaproteobacteria</taxon>
        <taxon>Rhodospirillales</taxon>
        <taxon>Dongiaceae</taxon>
        <taxon>Dongia</taxon>
    </lineage>
</organism>
<dbReference type="PANTHER" id="PTHR30222">
    <property type="entry name" value="SPERMIDINE/PUTRESCINE-BINDING PERIPLASMIC PROTEIN"/>
    <property type="match status" value="1"/>
</dbReference>
<protein>
    <submittedName>
        <fullName evidence="2">ABC transporter substrate-binding protein</fullName>
    </submittedName>
</protein>
<dbReference type="Proteomes" id="UP001230156">
    <property type="component" value="Unassembled WGS sequence"/>
</dbReference>
<keyword evidence="3" id="KW-1185">Reference proteome</keyword>
<evidence type="ECO:0000256" key="1">
    <source>
        <dbReference type="ARBA" id="ARBA00022729"/>
    </source>
</evidence>
<dbReference type="CDD" id="cd13589">
    <property type="entry name" value="PBP2_polyamine_RpCGA009"/>
    <property type="match status" value="1"/>
</dbReference>
<name>A0ABU0YUS0_9PROT</name>
<gene>
    <name evidence="2" type="ORF">Q8A70_22070</name>
</gene>
<dbReference type="PROSITE" id="PS51318">
    <property type="entry name" value="TAT"/>
    <property type="match status" value="1"/>
</dbReference>
<dbReference type="SUPFAM" id="SSF53850">
    <property type="entry name" value="Periplasmic binding protein-like II"/>
    <property type="match status" value="1"/>
</dbReference>